<evidence type="ECO:0000256" key="5">
    <source>
        <dbReference type="ARBA" id="ARBA00022695"/>
    </source>
</evidence>
<keyword evidence="6" id="KW-0235">DNA replication</keyword>
<keyword evidence="12" id="KW-0190">Covalent protein-DNA linkage</keyword>
<keyword evidence="5" id="KW-0548">Nucleotidyltransferase</keyword>
<comment type="subcellular location">
    <subcellularLocation>
        <location evidence="1">Host nucleus</location>
    </subcellularLocation>
</comment>
<evidence type="ECO:0000256" key="7">
    <source>
        <dbReference type="ARBA" id="ARBA00022722"/>
    </source>
</evidence>
<keyword evidence="8" id="KW-0479">Metal-binding</keyword>
<keyword evidence="7" id="KW-0540">Nuclease</keyword>
<evidence type="ECO:0000259" key="14">
    <source>
        <dbReference type="PROSITE" id="PS52020"/>
    </source>
</evidence>
<evidence type="ECO:0000256" key="11">
    <source>
        <dbReference type="ARBA" id="ARBA00022801"/>
    </source>
</evidence>
<dbReference type="GO" id="GO:0005198">
    <property type="term" value="F:structural molecule activity"/>
    <property type="evidence" value="ECO:0007669"/>
    <property type="project" value="InterPro"/>
</dbReference>
<dbReference type="EMBL" id="MH545510">
    <property type="protein sequence ID" value="AXL65881.1"/>
    <property type="molecule type" value="Genomic_DNA"/>
</dbReference>
<reference evidence="15" key="1">
    <citation type="journal article" date="2018" name="PeerJ">
        <title>Virus discovery in all three major lineages of terrestrial arthropods highlights the diversity of single-stranded DNA viruses associated with invertebrates.</title>
        <authorList>
            <person name="Rosario K."/>
            <person name="Mettel K.A."/>
            <person name="Benner B.E."/>
            <person name="Johnson R."/>
            <person name="Scott C."/>
            <person name="Yusseff-Vanegas S.Z."/>
            <person name="Baker C.C."/>
            <person name="Cassill D.L."/>
            <person name="Storer C."/>
            <person name="Varsani A."/>
            <person name="Breitbart M."/>
        </authorList>
    </citation>
    <scope>NUCLEOTIDE SEQUENCE [LARGE SCALE GENOMIC DNA]</scope>
    <source>
        <strain evidence="15">BC_I1655A_H11</strain>
    </source>
</reference>
<keyword evidence="13" id="KW-0238">DNA-binding</keyword>
<dbReference type="GO" id="GO:0016779">
    <property type="term" value="F:nucleotidyltransferase activity"/>
    <property type="evidence" value="ECO:0007669"/>
    <property type="project" value="UniProtKB-KW"/>
</dbReference>
<feature type="domain" description="CRESS-DNA virus Rep endonuclease" evidence="14">
    <location>
        <begin position="3"/>
        <end position="111"/>
    </location>
</feature>
<evidence type="ECO:0000256" key="8">
    <source>
        <dbReference type="ARBA" id="ARBA00022723"/>
    </source>
</evidence>
<keyword evidence="4" id="KW-0808">Transferase</keyword>
<dbReference type="GO" id="GO:0042025">
    <property type="term" value="C:host cell nucleus"/>
    <property type="evidence" value="ECO:0007669"/>
    <property type="project" value="UniProtKB-SubCell"/>
</dbReference>
<dbReference type="GO" id="GO:0016787">
    <property type="term" value="F:hydrolase activity"/>
    <property type="evidence" value="ECO:0007669"/>
    <property type="project" value="UniProtKB-KW"/>
</dbReference>
<dbReference type="InterPro" id="IPR049912">
    <property type="entry name" value="CRESS_DNA_REP"/>
</dbReference>
<dbReference type="GO" id="GO:0004519">
    <property type="term" value="F:endonuclease activity"/>
    <property type="evidence" value="ECO:0007669"/>
    <property type="project" value="UniProtKB-KW"/>
</dbReference>
<evidence type="ECO:0000256" key="4">
    <source>
        <dbReference type="ARBA" id="ARBA00022679"/>
    </source>
</evidence>
<dbReference type="GO" id="GO:0046872">
    <property type="term" value="F:metal ion binding"/>
    <property type="evidence" value="ECO:0007669"/>
    <property type="project" value="UniProtKB-KW"/>
</dbReference>
<dbReference type="KEGG" id="vg:41702578"/>
<dbReference type="GO" id="GO:0006260">
    <property type="term" value="P:DNA replication"/>
    <property type="evidence" value="ECO:0007669"/>
    <property type="project" value="UniProtKB-KW"/>
</dbReference>
<dbReference type="GO" id="GO:0000166">
    <property type="term" value="F:nucleotide binding"/>
    <property type="evidence" value="ECO:0007669"/>
    <property type="project" value="UniProtKB-KW"/>
</dbReference>
<dbReference type="GeneID" id="41702578"/>
<dbReference type="InterPro" id="IPR001301">
    <property type="entry name" value="Gemini_AL1_CLV"/>
</dbReference>
<dbReference type="Pfam" id="PF00799">
    <property type="entry name" value="Gemini_AL1"/>
    <property type="match status" value="1"/>
</dbReference>
<organism evidence="15">
    <name type="scientific">Sierra dome spider associated circular virus 1</name>
    <dbReference type="NCBI Taxonomy" id="2293299"/>
    <lineage>
        <taxon>Viruses</taxon>
        <taxon>Monodnaviria</taxon>
        <taxon>Shotokuvirae</taxon>
        <taxon>Cressdnaviricota</taxon>
        <taxon>Repensiviricetes</taxon>
        <taxon>Geplafuvirales</taxon>
        <taxon>Genomoviridae</taxon>
        <taxon>Gemycircularvirus</taxon>
        <taxon>Gemycircularvirus siedo1</taxon>
    </lineage>
</organism>
<keyword evidence="11" id="KW-0378">Hydrolase</keyword>
<dbReference type="InterPro" id="IPR027417">
    <property type="entry name" value="P-loop_NTPase"/>
</dbReference>
<dbReference type="PRINTS" id="PR00228">
    <property type="entry name" value="GEMCOATCLVL1"/>
</dbReference>
<keyword evidence="10" id="KW-0255">Endonuclease</keyword>
<evidence type="ECO:0000256" key="3">
    <source>
        <dbReference type="ARBA" id="ARBA00022562"/>
    </source>
</evidence>
<accession>A0A346BP84</accession>
<dbReference type="SUPFAM" id="SSF52540">
    <property type="entry name" value="P-loop containing nucleoside triphosphate hydrolases"/>
    <property type="match status" value="1"/>
</dbReference>
<evidence type="ECO:0000256" key="9">
    <source>
        <dbReference type="ARBA" id="ARBA00022741"/>
    </source>
</evidence>
<protein>
    <recommendedName>
        <fullName evidence="2">Replication-associated protein</fullName>
    </recommendedName>
</protein>
<evidence type="ECO:0000313" key="15">
    <source>
        <dbReference type="EMBL" id="AXL65881.1"/>
    </source>
</evidence>
<dbReference type="SUPFAM" id="SSF55464">
    <property type="entry name" value="Origin of replication-binding domain, RBD-like"/>
    <property type="match status" value="1"/>
</dbReference>
<evidence type="ECO:0000313" key="16">
    <source>
        <dbReference type="Proteomes" id="UP000272688"/>
    </source>
</evidence>
<keyword evidence="9" id="KW-0547">Nucleotide-binding</keyword>
<proteinExistence type="predicted"/>
<sequence length="324" mass="36681">MLFVNSKYVLLTFAQCGDLDEWHVSDHLSSLGAECIVAREVHPTTGGVHLHVFVDFGRKFRSRNVRVFDVDGRHPNVVPSRGTPEKGFDYAIKDGDVVAGGLERPMPRGGMSVGAENIRNVAGLCESTTEFLELFDEMDRGTLFKSFTNIRSYADWRFAVEPEPYVPPFGTEFSGGEFDGRDDWLAQSGIGSKSLILYGPSRTGKTSWARSLGAHLYFERLFSGKEAINHMSEVEYAVFDDCSINHMPGWKSWFGAQATVGVRALYRDATYVAWGKPIVWCTNRDPRIDMRIDIDNERSHMWFQDDIDWMEANCVFINITDNLY</sequence>
<evidence type="ECO:0000256" key="12">
    <source>
        <dbReference type="ARBA" id="ARBA00023124"/>
    </source>
</evidence>
<keyword evidence="3" id="KW-1048">Host nucleus</keyword>
<evidence type="ECO:0000256" key="10">
    <source>
        <dbReference type="ARBA" id="ARBA00022759"/>
    </source>
</evidence>
<dbReference type="RefSeq" id="YP_009551397.1">
    <property type="nucleotide sequence ID" value="NC_040338.1"/>
</dbReference>
<dbReference type="PROSITE" id="PS52020">
    <property type="entry name" value="CRESS_DNA_REP"/>
    <property type="match status" value="1"/>
</dbReference>
<evidence type="ECO:0000256" key="6">
    <source>
        <dbReference type="ARBA" id="ARBA00022705"/>
    </source>
</evidence>
<dbReference type="Proteomes" id="UP000272688">
    <property type="component" value="Segment"/>
</dbReference>
<keyword evidence="16" id="KW-1185">Reference proteome</keyword>
<dbReference type="GO" id="GO:0003677">
    <property type="term" value="F:DNA binding"/>
    <property type="evidence" value="ECO:0007669"/>
    <property type="project" value="UniProtKB-KW"/>
</dbReference>
<evidence type="ECO:0000256" key="13">
    <source>
        <dbReference type="ARBA" id="ARBA00023125"/>
    </source>
</evidence>
<evidence type="ECO:0000256" key="1">
    <source>
        <dbReference type="ARBA" id="ARBA00004147"/>
    </source>
</evidence>
<evidence type="ECO:0000256" key="2">
    <source>
        <dbReference type="ARBA" id="ARBA00014531"/>
    </source>
</evidence>
<dbReference type="Gene3D" id="3.40.1310.20">
    <property type="match status" value="1"/>
</dbReference>
<name>A0A346BP84_9VIRU</name>